<protein>
    <submittedName>
        <fullName evidence="1">Putative mismatch-specific uracil-DNA glycosylase</fullName>
    </submittedName>
</protein>
<dbReference type="EMBL" id="HF548333">
    <property type="protein sequence ID" value="CCO21883.1"/>
    <property type="molecule type" value="Genomic_DNA"/>
</dbReference>
<evidence type="ECO:0000313" key="2">
    <source>
        <dbReference type="EMBL" id="CCO21883.1"/>
    </source>
</evidence>
<gene>
    <name evidence="2" type="ORF">BN138_1071</name>
    <name evidence="1" type="ORF">BN138_135</name>
</gene>
<evidence type="ECO:0000313" key="1">
    <source>
        <dbReference type="EMBL" id="CCO20947.1"/>
    </source>
</evidence>
<sequence>MDFYYPNFQNDMWRIFGLVFFGDKDAFLLDPRHFDREKLEGFLREKGIAVSDTAVRVRRLRGNASDQFLEIVEKIDFAGVLERIPDCRAIMTAGEKATATLLSITGSALPGLGGFVEFDHAGRHMRHYRMPSSSRAYPKPLPAKAEVYTGMFRELGML</sequence>
<dbReference type="SUPFAM" id="SSF52141">
    <property type="entry name" value="Uracil-DNA glycosylase-like"/>
    <property type="match status" value="1"/>
</dbReference>
<accession>S0DEU7</accession>
<dbReference type="EMBL" id="HF548276">
    <property type="protein sequence ID" value="CCO20947.1"/>
    <property type="molecule type" value="Genomic_DNA"/>
</dbReference>
<organism evidence="2">
    <name type="scientific">termite gut metagenome</name>
    <dbReference type="NCBI Taxonomy" id="433724"/>
    <lineage>
        <taxon>unclassified sequences</taxon>
        <taxon>metagenomes</taxon>
        <taxon>organismal metagenomes</taxon>
    </lineage>
</organism>
<dbReference type="AlphaFoldDB" id="S0DEU7"/>
<name>S0DEU7_9ZZZZ</name>
<reference evidence="2" key="1">
    <citation type="submission" date="2012-10" db="EMBL/GenBank/DDBJ databases">
        <authorList>
            <person name="Sandrine L."/>
        </authorList>
    </citation>
    <scope>NUCLEOTIDE SEQUENCE</scope>
</reference>
<dbReference type="InterPro" id="IPR036895">
    <property type="entry name" value="Uracil-DNA_glycosylase-like_sf"/>
</dbReference>
<dbReference type="Gene3D" id="3.40.470.10">
    <property type="entry name" value="Uracil-DNA glycosylase-like domain"/>
    <property type="match status" value="1"/>
</dbReference>
<reference evidence="2" key="2">
    <citation type="journal article" date="2013" name="Biotechnol. Biofuels">
        <title>Mining for hemicellulases in the fungus-growing termite Pseudacanthotermes militaris using functional metagenomics.</title>
        <authorList>
            <person name="Bastien G."/>
            <person name="Arnal G."/>
            <person name="Bozonnet S."/>
            <person name="Laguerre S."/>
            <person name="Ferreira F."/>
            <person name="Faure R."/>
            <person name="Henrissat B."/>
            <person name="Lefevre F."/>
            <person name="Robe P."/>
            <person name="Bouchez O."/>
            <person name="Noirot C."/>
            <person name="Dumon C."/>
            <person name="O'Donohue M."/>
        </authorList>
    </citation>
    <scope>NUCLEOTIDE SEQUENCE</scope>
</reference>
<proteinExistence type="predicted"/>